<dbReference type="RefSeq" id="WP_165490778.1">
    <property type="nucleotide sequence ID" value="NZ_JBHSUS010000001.1"/>
</dbReference>
<organism evidence="2 3">
    <name type="scientific">Pseudobowmanella zhangzhouensis</name>
    <dbReference type="NCBI Taxonomy" id="1537679"/>
    <lineage>
        <taxon>Bacteria</taxon>
        <taxon>Pseudomonadati</taxon>
        <taxon>Pseudomonadota</taxon>
        <taxon>Gammaproteobacteria</taxon>
        <taxon>Alteromonadales</taxon>
        <taxon>Alteromonadaceae</taxon>
    </lineage>
</organism>
<dbReference type="PANTHER" id="PTHR38834:SF3">
    <property type="entry name" value="SOLUTE-BINDING PROTEIN FAMILY 3_N-TERMINAL DOMAIN-CONTAINING PROTEIN"/>
    <property type="match status" value="1"/>
</dbReference>
<dbReference type="Gene3D" id="3.40.190.10">
    <property type="entry name" value="Periplasmic binding protein-like II"/>
    <property type="match status" value="2"/>
</dbReference>
<protein>
    <submittedName>
        <fullName evidence="2">Substrate-binding periplasmic protein</fullName>
    </submittedName>
</protein>
<name>A0ABW1XGY9_9ALTE</name>
<accession>A0ABW1XGY9</accession>
<proteinExistence type="predicted"/>
<comment type="caution">
    <text evidence="2">The sequence shown here is derived from an EMBL/GenBank/DDBJ whole genome shotgun (WGS) entry which is preliminary data.</text>
</comment>
<feature type="domain" description="Solute-binding protein family 3/N-terminal" evidence="1">
    <location>
        <begin position="17"/>
        <end position="140"/>
    </location>
</feature>
<dbReference type="EMBL" id="JBHSUS010000001">
    <property type="protein sequence ID" value="MFC6439019.1"/>
    <property type="molecule type" value="Genomic_DNA"/>
</dbReference>
<sequence>MICWCSSHATAQLSVMVYTENSPPYQLQGKHQVEGLSTEKVRAILQLADIDATIEMMPWARALQVSSRQSNALIYAIARTPEREPYFTWIAPVANFKLGVITLRKRQDLTLTDEMTLGHLTVASQRDDIASFWLEKHGFVENRNKLLCADIVCSWTLLKNSGVDFIIEDPKLIAATAPLVGLTADDIMLQFTIDELDVVGYLAANKQLNPIILDKLIRAATDLGFH</sequence>
<dbReference type="SUPFAM" id="SSF53850">
    <property type="entry name" value="Periplasmic binding protein-like II"/>
    <property type="match status" value="1"/>
</dbReference>
<keyword evidence="3" id="KW-1185">Reference proteome</keyword>
<dbReference type="PANTHER" id="PTHR38834">
    <property type="entry name" value="PERIPLASMIC SUBSTRATE BINDING PROTEIN FAMILY 3"/>
    <property type="match status" value="1"/>
</dbReference>
<dbReference type="Pfam" id="PF00497">
    <property type="entry name" value="SBP_bac_3"/>
    <property type="match status" value="1"/>
</dbReference>
<dbReference type="Proteomes" id="UP001596364">
    <property type="component" value="Unassembled WGS sequence"/>
</dbReference>
<gene>
    <name evidence="2" type="ORF">ACFP85_02480</name>
</gene>
<evidence type="ECO:0000313" key="3">
    <source>
        <dbReference type="Proteomes" id="UP001596364"/>
    </source>
</evidence>
<dbReference type="InterPro" id="IPR001638">
    <property type="entry name" value="Solute-binding_3/MltF_N"/>
</dbReference>
<reference evidence="3" key="1">
    <citation type="journal article" date="2019" name="Int. J. Syst. Evol. Microbiol.">
        <title>The Global Catalogue of Microorganisms (GCM) 10K type strain sequencing project: providing services to taxonomists for standard genome sequencing and annotation.</title>
        <authorList>
            <consortium name="The Broad Institute Genomics Platform"/>
            <consortium name="The Broad Institute Genome Sequencing Center for Infectious Disease"/>
            <person name="Wu L."/>
            <person name="Ma J."/>
        </authorList>
    </citation>
    <scope>NUCLEOTIDE SEQUENCE [LARGE SCALE GENOMIC DNA]</scope>
    <source>
        <strain evidence="3">CGMCC 1.16031</strain>
    </source>
</reference>
<evidence type="ECO:0000259" key="1">
    <source>
        <dbReference type="Pfam" id="PF00497"/>
    </source>
</evidence>
<evidence type="ECO:0000313" key="2">
    <source>
        <dbReference type="EMBL" id="MFC6439019.1"/>
    </source>
</evidence>